<dbReference type="NCBIfam" id="NF037959">
    <property type="entry name" value="MFS_SpdSyn"/>
    <property type="match status" value="1"/>
</dbReference>
<evidence type="ECO:0000256" key="4">
    <source>
        <dbReference type="PROSITE-ProRule" id="PRU00354"/>
    </source>
</evidence>
<dbReference type="EMBL" id="FNLN01000007">
    <property type="protein sequence ID" value="SDT87863.1"/>
    <property type="molecule type" value="Genomic_DNA"/>
</dbReference>
<gene>
    <name evidence="6" type="ORF">SAMN05216406_10777</name>
</gene>
<evidence type="ECO:0000256" key="3">
    <source>
        <dbReference type="ARBA" id="ARBA00023115"/>
    </source>
</evidence>
<dbReference type="KEGG" id="nur:ATY38_03365"/>
<dbReference type="GO" id="GO:0016740">
    <property type="term" value="F:transferase activity"/>
    <property type="evidence" value="ECO:0007669"/>
    <property type="project" value="UniProtKB-UniRule"/>
</dbReference>
<keyword evidence="3 4" id="KW-0620">Polyamine biosynthesis</keyword>
<dbReference type="AlphaFoldDB" id="A0A0S3AGQ8"/>
<evidence type="ECO:0000256" key="2">
    <source>
        <dbReference type="ARBA" id="ARBA00022679"/>
    </source>
</evidence>
<comment type="similarity">
    <text evidence="1">Belongs to the spermidine/spermine synthase family.</text>
</comment>
<evidence type="ECO:0000259" key="5">
    <source>
        <dbReference type="PROSITE" id="PS51006"/>
    </source>
</evidence>
<dbReference type="InterPro" id="IPR029063">
    <property type="entry name" value="SAM-dependent_MTases_sf"/>
</dbReference>
<proteinExistence type="inferred from homology"/>
<evidence type="ECO:0000313" key="6">
    <source>
        <dbReference type="EMBL" id="SDT87863.1"/>
    </source>
</evidence>
<feature type="domain" description="PABS" evidence="5">
    <location>
        <begin position="1"/>
        <end position="208"/>
    </location>
</feature>
<protein>
    <submittedName>
        <fullName evidence="6">Spermidine synthase</fullName>
    </submittedName>
</protein>
<accession>A0A0S3AGQ8</accession>
<keyword evidence="7" id="KW-1185">Reference proteome</keyword>
<reference evidence="7" key="1">
    <citation type="submission" date="2016-10" db="EMBL/GenBank/DDBJ databases">
        <authorList>
            <person name="Varghese N."/>
            <person name="Submissions S."/>
        </authorList>
    </citation>
    <scope>NUCLEOTIDE SEQUENCE [LARGE SCALE GENOMIC DNA]</scope>
    <source>
        <strain evidence="7">Nm10</strain>
    </source>
</reference>
<evidence type="ECO:0000313" key="7">
    <source>
        <dbReference type="Proteomes" id="UP000182882"/>
    </source>
</evidence>
<dbReference type="Pfam" id="PF01564">
    <property type="entry name" value="Spermine_synth"/>
    <property type="match status" value="1"/>
</dbReference>
<dbReference type="PANTHER" id="PTHR43317">
    <property type="entry name" value="THERMOSPERMINE SYNTHASE ACAULIS5"/>
    <property type="match status" value="1"/>
</dbReference>
<dbReference type="RefSeq" id="WP_062558052.1">
    <property type="nucleotide sequence ID" value="NZ_CP013341.1"/>
</dbReference>
<sequence>MSFPIDIREQAGVRTLHFGSDWIQGAMRIARPWRLELDYTREMMASLLLRDAARFPRNVLLIGLGAASLTKFIYRHYPLTELTVVEIEPRVVAAARQFFKLPEDASRLNIVIADGSQYIANHDKTYDLILVDGFDANARPGELNRLPFYRMCRARLNNNGILVVNLLGRSRGYQSSLERIKTSFDQRALAFPSCDSGNVIAIATTGEKIEIALNELKKQAHELKAKTDLNLLPTLVRLEQAKSCAGGILTI</sequence>
<organism evidence="6 7">
    <name type="scientific">Nitrosomonas ureae</name>
    <dbReference type="NCBI Taxonomy" id="44577"/>
    <lineage>
        <taxon>Bacteria</taxon>
        <taxon>Pseudomonadati</taxon>
        <taxon>Pseudomonadota</taxon>
        <taxon>Betaproteobacteria</taxon>
        <taxon>Nitrosomonadales</taxon>
        <taxon>Nitrosomonadaceae</taxon>
        <taxon>Nitrosomonas</taxon>
    </lineage>
</organism>
<evidence type="ECO:0000256" key="1">
    <source>
        <dbReference type="ARBA" id="ARBA00007867"/>
    </source>
</evidence>
<dbReference type="PANTHER" id="PTHR43317:SF1">
    <property type="entry name" value="THERMOSPERMINE SYNTHASE ACAULIS5"/>
    <property type="match status" value="1"/>
</dbReference>
<keyword evidence="2 4" id="KW-0808">Transferase</keyword>
<dbReference type="Gene3D" id="3.40.50.150">
    <property type="entry name" value="Vaccinia Virus protein VP39"/>
    <property type="match status" value="1"/>
</dbReference>
<dbReference type="PROSITE" id="PS51006">
    <property type="entry name" value="PABS_2"/>
    <property type="match status" value="1"/>
</dbReference>
<name>A0A0S3AGQ8_9PROT</name>
<dbReference type="InterPro" id="IPR030374">
    <property type="entry name" value="PABS"/>
</dbReference>
<dbReference type="SUPFAM" id="SSF53335">
    <property type="entry name" value="S-adenosyl-L-methionine-dependent methyltransferases"/>
    <property type="match status" value="1"/>
</dbReference>
<feature type="active site" description="Proton acceptor" evidence="4">
    <location>
        <position position="132"/>
    </location>
</feature>
<dbReference type="Proteomes" id="UP000182882">
    <property type="component" value="Unassembled WGS sequence"/>
</dbReference>
<dbReference type="GO" id="GO:0006596">
    <property type="term" value="P:polyamine biosynthetic process"/>
    <property type="evidence" value="ECO:0007669"/>
    <property type="project" value="UniProtKB-UniRule"/>
</dbReference>